<keyword evidence="2" id="KW-1185">Reference proteome</keyword>
<proteinExistence type="predicted"/>
<evidence type="ECO:0000313" key="1">
    <source>
        <dbReference type="EMBL" id="KAI5676274.1"/>
    </source>
</evidence>
<organism evidence="1 2">
    <name type="scientific">Catharanthus roseus</name>
    <name type="common">Madagascar periwinkle</name>
    <name type="synonym">Vinca rosea</name>
    <dbReference type="NCBI Taxonomy" id="4058"/>
    <lineage>
        <taxon>Eukaryota</taxon>
        <taxon>Viridiplantae</taxon>
        <taxon>Streptophyta</taxon>
        <taxon>Embryophyta</taxon>
        <taxon>Tracheophyta</taxon>
        <taxon>Spermatophyta</taxon>
        <taxon>Magnoliopsida</taxon>
        <taxon>eudicotyledons</taxon>
        <taxon>Gunneridae</taxon>
        <taxon>Pentapetalae</taxon>
        <taxon>asterids</taxon>
        <taxon>lamiids</taxon>
        <taxon>Gentianales</taxon>
        <taxon>Apocynaceae</taxon>
        <taxon>Rauvolfioideae</taxon>
        <taxon>Vinceae</taxon>
        <taxon>Catharanthinae</taxon>
        <taxon>Catharanthus</taxon>
    </lineage>
</organism>
<dbReference type="EMBL" id="CM044702">
    <property type="protein sequence ID" value="KAI5676274.1"/>
    <property type="molecule type" value="Genomic_DNA"/>
</dbReference>
<gene>
    <name evidence="1" type="ORF">M9H77_07224</name>
</gene>
<sequence length="576" mass="60291">MAAIRASSLALVASTSYSSSSASVFTRFRSTPVWAFSISVAPLCSRRVKRMAHSIARATLGLTEANQIDPPKISFAAKEIDLVEWKGDILAVAVTEKDMAKDDNSKFQNPLLQKLDSQLGGLLSEASVEEDFNGKSGQSTFLRLPGLGTKRVGLLGLGSVASPAASYRSLGEAVAAAAKSAQASNVAIALASSEGLSPDLKLLSASAITSGTVLGTYEDGRFKSESKKPTLKSVDIIGLGAGPEIEKKLKQAEFISSAVIFGKNLVNAPANVLTPAVLAEEARRIASMYSDVLTATILNEAQCRELKMGSYLGVAAASANPPQFIHLCYKPLGGSVKTKLGLVGKGLTFDSGGYNIKTGPGCSIELMKFDMGGSAAVLGAAKALGQIKPAGVEVHFVVAACENMISGTGMRPGDVVTASNGKTIEVNNTDAEGRLTLADALVYTCNQGVEKIIDLATLTGACIVALGPSIAGVFTPSDELAKEVVEASETAGEKLWRMPLEESYWESMKSGVADMVNTGGRQGGAITAALFLKQFVDEKVQWMHIDMAGPVWNDKKKAATGFAIPTLVEWVLKQSS</sequence>
<reference evidence="2" key="1">
    <citation type="journal article" date="2023" name="Nat. Plants">
        <title>Single-cell RNA sequencing provides a high-resolution roadmap for understanding the multicellular compartmentation of specialized metabolism.</title>
        <authorList>
            <person name="Sun S."/>
            <person name="Shen X."/>
            <person name="Li Y."/>
            <person name="Li Y."/>
            <person name="Wang S."/>
            <person name="Li R."/>
            <person name="Zhang H."/>
            <person name="Shen G."/>
            <person name="Guo B."/>
            <person name="Wei J."/>
            <person name="Xu J."/>
            <person name="St-Pierre B."/>
            <person name="Chen S."/>
            <person name="Sun C."/>
        </authorList>
    </citation>
    <scope>NUCLEOTIDE SEQUENCE [LARGE SCALE GENOMIC DNA]</scope>
</reference>
<name>A0ACC0BUK0_CATRO</name>
<accession>A0ACC0BUK0</accession>
<comment type="caution">
    <text evidence="1">The sequence shown here is derived from an EMBL/GenBank/DDBJ whole genome shotgun (WGS) entry which is preliminary data.</text>
</comment>
<evidence type="ECO:0000313" key="2">
    <source>
        <dbReference type="Proteomes" id="UP001060085"/>
    </source>
</evidence>
<protein>
    <submittedName>
        <fullName evidence="1">Uncharacterized protein</fullName>
    </submittedName>
</protein>
<dbReference type="Proteomes" id="UP001060085">
    <property type="component" value="Linkage Group LG02"/>
</dbReference>